<dbReference type="CDD" id="cd03398">
    <property type="entry name" value="PAP2_haloperoxidase"/>
    <property type="match status" value="1"/>
</dbReference>
<feature type="region of interest" description="Disordered" evidence="1">
    <location>
        <begin position="1"/>
        <end position="21"/>
    </location>
</feature>
<evidence type="ECO:0000313" key="3">
    <source>
        <dbReference type="Proteomes" id="UP001501358"/>
    </source>
</evidence>
<comment type="caution">
    <text evidence="2">The sequence shown here is derived from an EMBL/GenBank/DDBJ whole genome shotgun (WGS) entry which is preliminary data.</text>
</comment>
<proteinExistence type="predicted"/>
<dbReference type="Gene3D" id="1.10.606.20">
    <property type="match status" value="1"/>
</dbReference>
<keyword evidence="3" id="KW-1185">Reference proteome</keyword>
<protein>
    <recommendedName>
        <fullName evidence="4">Phosphatidic acid phosphatase type 2/haloperoxidase domain-containing protein</fullName>
    </recommendedName>
</protein>
<dbReference type="SUPFAM" id="SSF48317">
    <property type="entry name" value="Acid phosphatase/Vanadium-dependent haloperoxidase"/>
    <property type="match status" value="1"/>
</dbReference>
<dbReference type="InterPro" id="IPR052559">
    <property type="entry name" value="V-haloperoxidase"/>
</dbReference>
<dbReference type="NCBIfam" id="NF033679">
    <property type="entry name" value="DNRLRE_dom"/>
    <property type="match status" value="1"/>
</dbReference>
<accession>A0ABN3L1L5</accession>
<evidence type="ECO:0008006" key="4">
    <source>
        <dbReference type="Google" id="ProtNLM"/>
    </source>
</evidence>
<dbReference type="InterPro" id="IPR036938">
    <property type="entry name" value="PAP2/HPO_sf"/>
</dbReference>
<gene>
    <name evidence="2" type="ORF">GCM10010406_07980</name>
</gene>
<organism evidence="2 3">
    <name type="scientific">Streptomyces thermolineatus</name>
    <dbReference type="NCBI Taxonomy" id="44033"/>
    <lineage>
        <taxon>Bacteria</taxon>
        <taxon>Bacillati</taxon>
        <taxon>Actinomycetota</taxon>
        <taxon>Actinomycetes</taxon>
        <taxon>Kitasatosporales</taxon>
        <taxon>Streptomycetaceae</taxon>
        <taxon>Streptomyces</taxon>
    </lineage>
</organism>
<dbReference type="EMBL" id="BAAATA010000003">
    <property type="protein sequence ID" value="GAA2474369.1"/>
    <property type="molecule type" value="Genomic_DNA"/>
</dbReference>
<dbReference type="RefSeq" id="WP_344381693.1">
    <property type="nucleotide sequence ID" value="NZ_BAAATA010000003.1"/>
</dbReference>
<reference evidence="2 3" key="1">
    <citation type="journal article" date="2019" name="Int. J. Syst. Evol. Microbiol.">
        <title>The Global Catalogue of Microorganisms (GCM) 10K type strain sequencing project: providing services to taxonomists for standard genome sequencing and annotation.</title>
        <authorList>
            <consortium name="The Broad Institute Genomics Platform"/>
            <consortium name="The Broad Institute Genome Sequencing Center for Infectious Disease"/>
            <person name="Wu L."/>
            <person name="Ma J."/>
        </authorList>
    </citation>
    <scope>NUCLEOTIDE SEQUENCE [LARGE SCALE GENOMIC DNA]</scope>
    <source>
        <strain evidence="2 3">JCM 6307</strain>
    </source>
</reference>
<feature type="compositionally biased region" description="Low complexity" evidence="1">
    <location>
        <begin position="64"/>
        <end position="86"/>
    </location>
</feature>
<dbReference type="PANTHER" id="PTHR34599:SF1">
    <property type="entry name" value="PHOSPHATIDIC ACID PHOSPHATASE TYPE 2_HALOPEROXIDASE DOMAIN-CONTAINING PROTEIN"/>
    <property type="match status" value="1"/>
</dbReference>
<dbReference type="PANTHER" id="PTHR34599">
    <property type="entry name" value="PEROXIDASE-RELATED"/>
    <property type="match status" value="1"/>
</dbReference>
<evidence type="ECO:0000256" key="1">
    <source>
        <dbReference type="SAM" id="MobiDB-lite"/>
    </source>
</evidence>
<dbReference type="Proteomes" id="UP001501358">
    <property type="component" value="Unassembled WGS sequence"/>
</dbReference>
<evidence type="ECO:0000313" key="2">
    <source>
        <dbReference type="EMBL" id="GAA2474369.1"/>
    </source>
</evidence>
<sequence>MQRQAGLPRSGPGQSPGRGTRLRSLAVPLSVLLLAEAGLAAGAALPAAAAPAAKPAQAAKAAPARAGGAEAGTAPDEASARTAAAAQERQVEVLGARTENTTVWANPDGTMTMEAHAGPVRFKRNGAWVDVDATLVEAADGSVRAKAHPRGLKLSGGTGSAGGDLVTLGSGARTVTLGWKGKLPEPVLKGHRATYVNVMPATDLVVEATRTGFEQYLVLKDRSAAERVEDVALPLRAKGLDAVRRADGSVTLTDGEDRTVGRIPAPVMWDSAGGGKKRTGGHRAPVGLKIAGQDAGDADGVELRLSPDRDFLTDPGTTYPVTVDPAVYLGSNFDTSVRKGFSEDLSSSTALLVGREYGKEQARSFLHFPQYDAILGKEILNAELNLYAIWSDTCTPKSWEVWDTGLASSATRWSNQPAWRAKVATSTETLGHSADCAVQWVHSDITDLVGKWAKKTDATQNAVGLRATNETEYESFKIFASGDDVANAPSLLVTYQTPADPVKDHVEYWNDVLLATYRTVGGPPGPLSRAGAMMHGAIYDAANSARCAEGAPRCLGDPYLVKVPSTGAVPDINSAIDHAAFGVLDALYPDLDFDDEIANARSSIPAAVTAEQRAAGTSVGQQAAAAMLNARQADGSVSGTVYNGSETPGFWRPTDGNPGDTPDWGLVKPFALTSGSQFRPAGPGGHTTMTGLLGSSAYATQVNEVKDIGGAESTTRTADQTQAALFWANDLNGTYKPPGQLFEMTRIVSDRNNVSLEGNVKLFALAAFSMADAAITAWDAKYRTEIDLWRPESAIRLDGDGNAATTADPDWQPLSQDYNGAQFSPAFPAYISGHATFAGAWAKAMEQWFRTDSMTFTATTDDPNAVGVTRTFTSFSDAAGEDAQGRVWLGVHYSWDGTDGVTAGNRVAEHVAVTKLKPNQSADWTKYEDLRNLAGCEAVGRKLVAEHRWSSYRCERVTTANTDHVLYVK</sequence>
<name>A0ABN3L1L5_9ACTN</name>
<feature type="region of interest" description="Disordered" evidence="1">
    <location>
        <begin position="64"/>
        <end position="97"/>
    </location>
</feature>